<keyword evidence="2" id="KW-1185">Reference proteome</keyword>
<gene>
    <name evidence="1" type="ORF">Pint_05506</name>
</gene>
<sequence length="629" mass="73597">MVGKEFDSLKQAELFYCTYSKVVGFSVRKDDLRRNKYGATILRRWVCSKQGQRPKKWLEKRDRIREPRALTRVGCRASFRVNYHRETSKWVVKEFVTEHTHELPSACEIQVLRSNCQVVDYMIDQSGSCTNIGLVREDLQNKIDVACQSDITDADSETVIAYLYGKADMDPGFFCKYTVDENKRMGNLFWTDSISRFDYSCFGDVLAFDSTYKINAYQKPLVILVGTNHHHRTTVFGFGLLKDETLDTYTWLLETFLSAMNNKKPLSIITDCDKVIRQAIKKILPESTHRFCSWHVERNAQENVQDEQFIESFKDCMLNHMTPEEFEQQWMTLVEKFGLQDNDWVNKMYKKRDLWAESFLRGQFFAGMHCSQLCQSMNSYLNCFLQSRLKMFEFVRQIDKAVSWIRYNEAKDDFESSSIPVLSTHLERLEKHAVQIYTRNVFYMVRSEIQDETLLIVSGCANEVDRRVYTLTKFRNAHMRWIVVYWRKDHRIQCSCKGFETVGLPCSHSFSVMKAEHLLSIPDNLILRRWTKDAKDSKDLAVNSCQSPNDFIEMLRFAALTADCRKLCFYASKTTEGYRKAKMEIYQLTRRMEESSKIKGGSISSVGFSERRSSIVSDPARKPRTEIHN</sequence>
<evidence type="ECO:0000313" key="2">
    <source>
        <dbReference type="Proteomes" id="UP001163603"/>
    </source>
</evidence>
<protein>
    <submittedName>
        <fullName evidence="1">Uncharacterized protein</fullName>
    </submittedName>
</protein>
<reference evidence="2" key="1">
    <citation type="journal article" date="2023" name="G3 (Bethesda)">
        <title>Genome assembly and association tests identify interacting loci associated with vigor, precocity, and sex in interspecific pistachio rootstocks.</title>
        <authorList>
            <person name="Palmer W."/>
            <person name="Jacygrad E."/>
            <person name="Sagayaradj S."/>
            <person name="Cavanaugh K."/>
            <person name="Han R."/>
            <person name="Bertier L."/>
            <person name="Beede B."/>
            <person name="Kafkas S."/>
            <person name="Golino D."/>
            <person name="Preece J."/>
            <person name="Michelmore R."/>
        </authorList>
    </citation>
    <scope>NUCLEOTIDE SEQUENCE [LARGE SCALE GENOMIC DNA]</scope>
</reference>
<accession>A0ACC0Z5H0</accession>
<proteinExistence type="predicted"/>
<dbReference type="EMBL" id="CM047738">
    <property type="protein sequence ID" value="KAJ0045178.1"/>
    <property type="molecule type" value="Genomic_DNA"/>
</dbReference>
<evidence type="ECO:0000313" key="1">
    <source>
        <dbReference type="EMBL" id="KAJ0045178.1"/>
    </source>
</evidence>
<organism evidence="1 2">
    <name type="scientific">Pistacia integerrima</name>
    <dbReference type="NCBI Taxonomy" id="434235"/>
    <lineage>
        <taxon>Eukaryota</taxon>
        <taxon>Viridiplantae</taxon>
        <taxon>Streptophyta</taxon>
        <taxon>Embryophyta</taxon>
        <taxon>Tracheophyta</taxon>
        <taxon>Spermatophyta</taxon>
        <taxon>Magnoliopsida</taxon>
        <taxon>eudicotyledons</taxon>
        <taxon>Gunneridae</taxon>
        <taxon>Pentapetalae</taxon>
        <taxon>rosids</taxon>
        <taxon>malvids</taxon>
        <taxon>Sapindales</taxon>
        <taxon>Anacardiaceae</taxon>
        <taxon>Pistacia</taxon>
    </lineage>
</organism>
<dbReference type="Proteomes" id="UP001163603">
    <property type="component" value="Chromosome 3"/>
</dbReference>
<name>A0ACC0Z5H0_9ROSI</name>
<comment type="caution">
    <text evidence="1">The sequence shown here is derived from an EMBL/GenBank/DDBJ whole genome shotgun (WGS) entry which is preliminary data.</text>
</comment>